<organism evidence="5">
    <name type="scientific">uncultured Nocardioidaceae bacterium</name>
    <dbReference type="NCBI Taxonomy" id="253824"/>
    <lineage>
        <taxon>Bacteria</taxon>
        <taxon>Bacillati</taxon>
        <taxon>Actinomycetota</taxon>
        <taxon>Actinomycetes</taxon>
        <taxon>Propionibacteriales</taxon>
        <taxon>Nocardioidaceae</taxon>
        <taxon>environmental samples</taxon>
    </lineage>
</organism>
<feature type="coiled-coil region" evidence="2">
    <location>
        <begin position="46"/>
        <end position="80"/>
    </location>
</feature>
<gene>
    <name evidence="5" type="ORF">AVDCRST_MAG24-1059</name>
</gene>
<evidence type="ECO:0000313" key="5">
    <source>
        <dbReference type="EMBL" id="CAA9336467.1"/>
    </source>
</evidence>
<dbReference type="InterPro" id="IPR010273">
    <property type="entry name" value="DUF881"/>
</dbReference>
<keyword evidence="4" id="KW-0812">Transmembrane</keyword>
<protein>
    <submittedName>
        <fullName evidence="5">FIG215594: Membrane spanning protein</fullName>
    </submittedName>
</protein>
<dbReference type="EMBL" id="CADCUF010000166">
    <property type="protein sequence ID" value="CAA9336467.1"/>
    <property type="molecule type" value="Genomic_DNA"/>
</dbReference>
<reference evidence="5" key="1">
    <citation type="submission" date="2020-02" db="EMBL/GenBank/DDBJ databases">
        <authorList>
            <person name="Meier V. D."/>
        </authorList>
    </citation>
    <scope>NUCLEOTIDE SEQUENCE</scope>
    <source>
        <strain evidence="5">AVDCRST_MAG24</strain>
    </source>
</reference>
<dbReference type="Gene3D" id="3.30.70.1880">
    <property type="entry name" value="Protein of unknown function DUF881"/>
    <property type="match status" value="1"/>
</dbReference>
<proteinExistence type="inferred from homology"/>
<evidence type="ECO:0000256" key="1">
    <source>
        <dbReference type="ARBA" id="ARBA00009108"/>
    </source>
</evidence>
<dbReference type="GO" id="GO:0005886">
    <property type="term" value="C:plasma membrane"/>
    <property type="evidence" value="ECO:0007669"/>
    <property type="project" value="TreeGrafter"/>
</dbReference>
<dbReference type="PANTHER" id="PTHR37313">
    <property type="entry name" value="UPF0749 PROTEIN RV1825"/>
    <property type="match status" value="1"/>
</dbReference>
<feature type="region of interest" description="Disordered" evidence="3">
    <location>
        <begin position="239"/>
        <end position="258"/>
    </location>
</feature>
<comment type="similarity">
    <text evidence="1">Belongs to the UPF0749 family.</text>
</comment>
<accession>A0A6J4LPK6</accession>
<sequence length="258" mass="27527">MDQPHAPHRPRAAWRLATPLIAVAAGVLLVTSAVTSRGTDLRPGRYDSLADLARQETQRVTELREDIEVLSAEVDELSAGLDNHAVERLQARAEALAGPAGLSAVRGPGLTVSLDDAPEEFRQAAGDQVSDAIVHQQDIQAVVNALWAGGAEAMTLQGQRVVSTTGIKCVGNTVILHGVPYSPPYVVRAVGDPATLQRSLDASRYIQAYLEAVEAYQLGWGVRSERRVTAPAYTGPVDLRHAQPVDPVEPGQRVARAS</sequence>
<name>A0A6J4LPK6_9ACTN</name>
<keyword evidence="4" id="KW-0472">Membrane</keyword>
<keyword evidence="4" id="KW-1133">Transmembrane helix</keyword>
<dbReference type="Pfam" id="PF05949">
    <property type="entry name" value="DUF881"/>
    <property type="match status" value="1"/>
</dbReference>
<evidence type="ECO:0000256" key="3">
    <source>
        <dbReference type="SAM" id="MobiDB-lite"/>
    </source>
</evidence>
<feature type="transmembrane region" description="Helical" evidence="4">
    <location>
        <begin position="12"/>
        <end position="35"/>
    </location>
</feature>
<evidence type="ECO:0000256" key="2">
    <source>
        <dbReference type="SAM" id="Coils"/>
    </source>
</evidence>
<dbReference type="AlphaFoldDB" id="A0A6J4LPK6"/>
<dbReference type="PANTHER" id="PTHR37313:SF4">
    <property type="entry name" value="CONSERVED MEMBRANE PROTEIN-RELATED"/>
    <property type="match status" value="1"/>
</dbReference>
<evidence type="ECO:0000256" key="4">
    <source>
        <dbReference type="SAM" id="Phobius"/>
    </source>
</evidence>
<keyword evidence="2" id="KW-0175">Coiled coil</keyword>